<organism evidence="1 2">
    <name type="scientific">Aristolochia fimbriata</name>
    <name type="common">White veined hardy Dutchman's pipe vine</name>
    <dbReference type="NCBI Taxonomy" id="158543"/>
    <lineage>
        <taxon>Eukaryota</taxon>
        <taxon>Viridiplantae</taxon>
        <taxon>Streptophyta</taxon>
        <taxon>Embryophyta</taxon>
        <taxon>Tracheophyta</taxon>
        <taxon>Spermatophyta</taxon>
        <taxon>Magnoliopsida</taxon>
        <taxon>Magnoliidae</taxon>
        <taxon>Piperales</taxon>
        <taxon>Aristolochiaceae</taxon>
        <taxon>Aristolochia</taxon>
    </lineage>
</organism>
<keyword evidence="2" id="KW-1185">Reference proteome</keyword>
<dbReference type="EMBL" id="JAINDJ010000005">
    <property type="protein sequence ID" value="KAG9448068.1"/>
    <property type="molecule type" value="Genomic_DNA"/>
</dbReference>
<name>A0AAV7ELG5_ARIFI</name>
<dbReference type="AlphaFoldDB" id="A0AAV7ELG5"/>
<accession>A0AAV7ELG5</accession>
<dbReference type="PANTHER" id="PTHR37227">
    <property type="entry name" value="OS01G0219000 PROTEIN"/>
    <property type="match status" value="1"/>
</dbReference>
<sequence length="251" mass="27626">MDDILTQLPPPSRFFIEDLNNFASPSPPLPSPFVVLQNARRNPDLLVVAISAPSVFLFHHATTKSLVGTLVLPETSFAANPITPSLRENSCNIYALDGTPSTLVAVVQYRVPADRSHVLARCLISEIRPQKVLILDSIQRQNFRGRLSVDDTVVYKLETSEQRMSTGCPMVRNLEYFPSGSVIDGLGAALLARCQIEKMKGTLCVSWPDINSSAISLLKLLLKDVLPSTKFDASAESFHVRDARTDSELYA</sequence>
<dbReference type="PANTHER" id="PTHR37227:SF2">
    <property type="entry name" value="OS01G0219000 PROTEIN"/>
    <property type="match status" value="1"/>
</dbReference>
<gene>
    <name evidence="1" type="ORF">H6P81_014196</name>
</gene>
<protein>
    <recommendedName>
        <fullName evidence="3">Proteasome assembly chaperone 1</fullName>
    </recommendedName>
</protein>
<comment type="caution">
    <text evidence="1">The sequence shown here is derived from an EMBL/GenBank/DDBJ whole genome shotgun (WGS) entry which is preliminary data.</text>
</comment>
<evidence type="ECO:0000313" key="2">
    <source>
        <dbReference type="Proteomes" id="UP000825729"/>
    </source>
</evidence>
<evidence type="ECO:0008006" key="3">
    <source>
        <dbReference type="Google" id="ProtNLM"/>
    </source>
</evidence>
<evidence type="ECO:0000313" key="1">
    <source>
        <dbReference type="EMBL" id="KAG9448068.1"/>
    </source>
</evidence>
<reference evidence="1 2" key="1">
    <citation type="submission" date="2021-07" db="EMBL/GenBank/DDBJ databases">
        <title>The Aristolochia fimbriata genome: insights into angiosperm evolution, floral development and chemical biosynthesis.</title>
        <authorList>
            <person name="Jiao Y."/>
        </authorList>
    </citation>
    <scope>NUCLEOTIDE SEQUENCE [LARGE SCALE GENOMIC DNA]</scope>
    <source>
        <strain evidence="1">IBCAS-2021</strain>
        <tissue evidence="1">Leaf</tissue>
    </source>
</reference>
<dbReference type="Proteomes" id="UP000825729">
    <property type="component" value="Unassembled WGS sequence"/>
</dbReference>
<proteinExistence type="predicted"/>